<keyword evidence="2" id="KW-0378">Hydrolase</keyword>
<dbReference type="AlphaFoldDB" id="A0A0A2MHR8"/>
<comment type="similarity">
    <text evidence="1">Belongs to the metallo-dependent hydrolases superfamily. TatD-type hydrolase family.</text>
</comment>
<feature type="binding site" evidence="3">
    <location>
        <position position="85"/>
    </location>
    <ligand>
        <name>a divalent metal cation</name>
        <dbReference type="ChEBI" id="CHEBI:60240"/>
        <label>1</label>
    </ligand>
</feature>
<proteinExistence type="inferred from homology"/>
<feature type="binding site" evidence="3">
    <location>
        <position position="146"/>
    </location>
    <ligand>
        <name>a divalent metal cation</name>
        <dbReference type="ChEBI" id="CHEBI:60240"/>
        <label>2</label>
    </ligand>
</feature>
<dbReference type="InterPro" id="IPR001130">
    <property type="entry name" value="TatD-like"/>
</dbReference>
<feature type="binding site" evidence="3">
    <location>
        <position position="6"/>
    </location>
    <ligand>
        <name>a divalent metal cation</name>
        <dbReference type="ChEBI" id="CHEBI:60240"/>
        <label>1</label>
    </ligand>
</feature>
<reference evidence="4 5" key="1">
    <citation type="submission" date="2013-09" db="EMBL/GenBank/DDBJ databases">
        <authorList>
            <person name="Zeng Z."/>
            <person name="Chen C."/>
        </authorList>
    </citation>
    <scope>NUCLEOTIDE SEQUENCE [LARGE SCALE GENOMIC DNA]</scope>
    <source>
        <strain evidence="4 5">WB 4.1-42</strain>
    </source>
</reference>
<dbReference type="GO" id="GO:0016788">
    <property type="term" value="F:hydrolase activity, acting on ester bonds"/>
    <property type="evidence" value="ECO:0007669"/>
    <property type="project" value="InterPro"/>
</dbReference>
<feature type="binding site" evidence="3">
    <location>
        <position position="194"/>
    </location>
    <ligand>
        <name>a divalent metal cation</name>
        <dbReference type="ChEBI" id="CHEBI:60240"/>
        <label>1</label>
    </ligand>
</feature>
<evidence type="ECO:0000256" key="2">
    <source>
        <dbReference type="ARBA" id="ARBA00022801"/>
    </source>
</evidence>
<comment type="caution">
    <text evidence="4">The sequence shown here is derived from an EMBL/GenBank/DDBJ whole genome shotgun (WGS) entry which is preliminary data.</text>
</comment>
<dbReference type="Proteomes" id="UP000030111">
    <property type="component" value="Unassembled WGS sequence"/>
</dbReference>
<keyword evidence="5" id="KW-1185">Reference proteome</keyword>
<dbReference type="InterPro" id="IPR018228">
    <property type="entry name" value="DNase_TatD-rel_CS"/>
</dbReference>
<evidence type="ECO:0000313" key="4">
    <source>
        <dbReference type="EMBL" id="KGO91013.1"/>
    </source>
</evidence>
<sequence length="242" mass="27716">MLFDTHFHLDLTAMPDQTARAIENEKIYTIAVTNLPQLFLNTEKLCKGYKYIRPALGYHPELAAKYNNQLALFVDLIDRTRYIGEIGLDNQKKGLEDFKQQAKIFEKIINVCADNKNKILTLHSRKAEEQVISTIGNNYPGKVIMHWYSGSLKELERALSYGFYFSVNYNMTKSANGKKIIQKIPIERILLETDGPFTSFNNQPFSPAMLPLIRDAVCNIKDVSFTTCNNFLHTNIKKLLGE</sequence>
<evidence type="ECO:0008006" key="6">
    <source>
        <dbReference type="Google" id="ProtNLM"/>
    </source>
</evidence>
<gene>
    <name evidence="4" type="ORF">Q766_20195</name>
</gene>
<dbReference type="InterPro" id="IPR049677">
    <property type="entry name" value="QatD"/>
</dbReference>
<evidence type="ECO:0000313" key="5">
    <source>
        <dbReference type="Proteomes" id="UP000030111"/>
    </source>
</evidence>
<dbReference type="InterPro" id="IPR032466">
    <property type="entry name" value="Metal_Hydrolase"/>
</dbReference>
<dbReference type="Gene3D" id="3.20.20.140">
    <property type="entry name" value="Metal-dependent hydrolases"/>
    <property type="match status" value="1"/>
</dbReference>
<dbReference type="GO" id="GO:0046872">
    <property type="term" value="F:metal ion binding"/>
    <property type="evidence" value="ECO:0007669"/>
    <property type="project" value="UniProtKB-KW"/>
</dbReference>
<organism evidence="4 5">
    <name type="scientific">Flavobacterium subsaxonicum WB 4.1-42 = DSM 21790</name>
    <dbReference type="NCBI Taxonomy" id="1121898"/>
    <lineage>
        <taxon>Bacteria</taxon>
        <taxon>Pseudomonadati</taxon>
        <taxon>Bacteroidota</taxon>
        <taxon>Flavobacteriia</taxon>
        <taxon>Flavobacteriales</taxon>
        <taxon>Flavobacteriaceae</taxon>
        <taxon>Flavobacterium</taxon>
    </lineage>
</organism>
<accession>A0A0A2MHR8</accession>
<dbReference type="Pfam" id="PF01026">
    <property type="entry name" value="TatD_DNase"/>
    <property type="match status" value="1"/>
</dbReference>
<dbReference type="RefSeq" id="WP_035738514.1">
    <property type="nucleotide sequence ID" value="NZ_AUGP01000017.1"/>
</dbReference>
<dbReference type="OrthoDB" id="9810005at2"/>
<dbReference type="STRING" id="1121898.GCA_000422725_01825"/>
<evidence type="ECO:0000256" key="3">
    <source>
        <dbReference type="PIRSR" id="PIRSR005902-1"/>
    </source>
</evidence>
<dbReference type="EMBL" id="JRLY01000029">
    <property type="protein sequence ID" value="KGO91013.1"/>
    <property type="molecule type" value="Genomic_DNA"/>
</dbReference>
<feature type="binding site" evidence="3">
    <location>
        <position position="8"/>
    </location>
    <ligand>
        <name>a divalent metal cation</name>
        <dbReference type="ChEBI" id="CHEBI:60240"/>
        <label>1</label>
    </ligand>
</feature>
<protein>
    <recommendedName>
        <fullName evidence="6">Hydrolase TatD</fullName>
    </recommendedName>
</protein>
<dbReference type="SUPFAM" id="SSF51556">
    <property type="entry name" value="Metallo-dependent hydrolases"/>
    <property type="match status" value="1"/>
</dbReference>
<dbReference type="PANTHER" id="PTHR46124">
    <property type="entry name" value="D-AMINOACYL-TRNA DEACYLASE"/>
    <property type="match status" value="1"/>
</dbReference>
<keyword evidence="3" id="KW-0479">Metal-binding</keyword>
<dbReference type="eggNOG" id="COG0084">
    <property type="taxonomic scope" value="Bacteria"/>
</dbReference>
<dbReference type="PIRSF" id="PIRSF005902">
    <property type="entry name" value="DNase_TatD"/>
    <property type="match status" value="1"/>
</dbReference>
<evidence type="ECO:0000256" key="1">
    <source>
        <dbReference type="ARBA" id="ARBA00009275"/>
    </source>
</evidence>
<dbReference type="NCBIfam" id="NF041926">
    <property type="entry name" value="QatD"/>
    <property type="match status" value="1"/>
</dbReference>
<dbReference type="PROSITE" id="PS01137">
    <property type="entry name" value="TATD_1"/>
    <property type="match status" value="1"/>
</dbReference>
<name>A0A0A2MHR8_9FLAO</name>
<dbReference type="CDD" id="cd01310">
    <property type="entry name" value="TatD_DNAse"/>
    <property type="match status" value="1"/>
</dbReference>
<dbReference type="PANTHER" id="PTHR46124:SF2">
    <property type="entry name" value="D-AMINOACYL-TRNA DEACYLASE"/>
    <property type="match status" value="1"/>
</dbReference>
<feature type="binding site" evidence="3">
    <location>
        <position position="123"/>
    </location>
    <ligand>
        <name>a divalent metal cation</name>
        <dbReference type="ChEBI" id="CHEBI:60240"/>
        <label>2</label>
    </ligand>
</feature>